<evidence type="ECO:0000256" key="3">
    <source>
        <dbReference type="ARBA" id="ARBA00007588"/>
    </source>
</evidence>
<evidence type="ECO:0000256" key="4">
    <source>
        <dbReference type="ARBA" id="ARBA00022630"/>
    </source>
</evidence>
<comment type="similarity">
    <text evidence="3">Belongs to the lysine N(6)-hydroxylase/L-ornithine N(5)-oxygenase family.</text>
</comment>
<protein>
    <submittedName>
        <fullName evidence="8">NAD(P)/FAD-dependent oxidoreductase</fullName>
    </submittedName>
</protein>
<accession>A0ABX1DYB2</accession>
<keyword evidence="5" id="KW-0274">FAD</keyword>
<sequence length="478" mass="51080">MPEASPPGLAALEAQLARDLQLLNLPPKSWVPETPGVWDVVVVGAGLSGLCAAAALRFLGIARLLVLDRAPEGLEGPWVTTARMRTLRTAKEVAGPALGLPALTFRAWFEAQHGAAAWAAMERIPRGMWMDYMVWYRRVLDLPVRNGVAVTDMRPDGAGPIRLDLAAGDPLFARRVVLATGIDGLGGPGVPAVVRDLPRHLWAHSAEAIDMAALAGKRVGVVGAGASAMDNAASALEAGAASVDLLIRRAEMPRVDKFTGIGSKGMAHGFLGLPMADKWRFFRLANAAQLPAPRPSVLRVSRHANARFHFASPILAAAAQGDALRVTTPRFALTLDFLILATGFDIDPARRPELARIAPHIRRWSDSYAPPAEEQDALLGTSPDLGPGFEFQQRTPGACPGLERIACFAFPAVLTHGKLTSGIPSVSDGARRLAEALVRSLFVEDRARIRAQFEAYDTPELLGDEWQVFAGEIDDAAA</sequence>
<reference evidence="8 9" key="1">
    <citation type="submission" date="2020-03" db="EMBL/GenBank/DDBJ databases">
        <title>Roseomonas selenitidurans sp. nov. isolated from urban soil.</title>
        <authorList>
            <person name="Liu H."/>
        </authorList>
    </citation>
    <scope>NUCLEOTIDE SEQUENCE [LARGE SCALE GENOMIC DNA]</scope>
    <source>
        <strain evidence="8 9">BU-1</strain>
    </source>
</reference>
<dbReference type="InterPro" id="IPR036188">
    <property type="entry name" value="FAD/NAD-bd_sf"/>
</dbReference>
<evidence type="ECO:0000256" key="2">
    <source>
        <dbReference type="ARBA" id="ARBA00004924"/>
    </source>
</evidence>
<evidence type="ECO:0000256" key="5">
    <source>
        <dbReference type="ARBA" id="ARBA00022827"/>
    </source>
</evidence>
<keyword evidence="4" id="KW-0285">Flavoprotein</keyword>
<keyword evidence="7" id="KW-0560">Oxidoreductase</keyword>
<dbReference type="SUPFAM" id="SSF51905">
    <property type="entry name" value="FAD/NAD(P)-binding domain"/>
    <property type="match status" value="2"/>
</dbReference>
<dbReference type="RefSeq" id="WP_168027509.1">
    <property type="nucleotide sequence ID" value="NZ_JAAVNE010000003.1"/>
</dbReference>
<evidence type="ECO:0000256" key="6">
    <source>
        <dbReference type="ARBA" id="ARBA00022857"/>
    </source>
</evidence>
<comment type="cofactor">
    <cofactor evidence="1">
        <name>FAD</name>
        <dbReference type="ChEBI" id="CHEBI:57692"/>
    </cofactor>
</comment>
<dbReference type="Proteomes" id="UP000787635">
    <property type="component" value="Unassembled WGS sequence"/>
</dbReference>
<evidence type="ECO:0000256" key="7">
    <source>
        <dbReference type="ARBA" id="ARBA00023002"/>
    </source>
</evidence>
<dbReference type="EMBL" id="JAAVNE010000003">
    <property type="protein sequence ID" value="NKC29885.1"/>
    <property type="molecule type" value="Genomic_DNA"/>
</dbReference>
<organism evidence="8 9">
    <name type="scientific">Falsiroseomonas selenitidurans</name>
    <dbReference type="NCBI Taxonomy" id="2716335"/>
    <lineage>
        <taxon>Bacteria</taxon>
        <taxon>Pseudomonadati</taxon>
        <taxon>Pseudomonadota</taxon>
        <taxon>Alphaproteobacteria</taxon>
        <taxon>Acetobacterales</taxon>
        <taxon>Roseomonadaceae</taxon>
        <taxon>Falsiroseomonas</taxon>
    </lineage>
</organism>
<gene>
    <name evidence="8" type="ORF">HEQ75_03350</name>
</gene>
<evidence type="ECO:0000313" key="9">
    <source>
        <dbReference type="Proteomes" id="UP000787635"/>
    </source>
</evidence>
<dbReference type="PRINTS" id="PR00411">
    <property type="entry name" value="PNDRDTASEI"/>
</dbReference>
<keyword evidence="9" id="KW-1185">Reference proteome</keyword>
<evidence type="ECO:0000313" key="8">
    <source>
        <dbReference type="EMBL" id="NKC29885.1"/>
    </source>
</evidence>
<dbReference type="InterPro" id="IPR025700">
    <property type="entry name" value="Lys/Orn_oxygenase"/>
</dbReference>
<dbReference type="Gene3D" id="3.50.50.60">
    <property type="entry name" value="FAD/NAD(P)-binding domain"/>
    <property type="match status" value="1"/>
</dbReference>
<name>A0ABX1DYB2_9PROT</name>
<dbReference type="PANTHER" id="PTHR43539:SF91">
    <property type="entry name" value="FAD-DEPENDENT URATE HYDROXYLASE"/>
    <property type="match status" value="1"/>
</dbReference>
<keyword evidence="6" id="KW-0521">NADP</keyword>
<dbReference type="Pfam" id="PF13434">
    <property type="entry name" value="Lys_Orn_oxgnase"/>
    <property type="match status" value="1"/>
</dbReference>
<proteinExistence type="inferred from homology"/>
<dbReference type="InterPro" id="IPR050982">
    <property type="entry name" value="Auxin_biosynth/cation_transpt"/>
</dbReference>
<evidence type="ECO:0000256" key="1">
    <source>
        <dbReference type="ARBA" id="ARBA00001974"/>
    </source>
</evidence>
<comment type="pathway">
    <text evidence="2">Siderophore biosynthesis.</text>
</comment>
<comment type="caution">
    <text evidence="8">The sequence shown here is derived from an EMBL/GenBank/DDBJ whole genome shotgun (WGS) entry which is preliminary data.</text>
</comment>
<dbReference type="PANTHER" id="PTHR43539">
    <property type="entry name" value="FLAVIN-BINDING MONOOXYGENASE-LIKE PROTEIN (AFU_ORTHOLOGUE AFUA_4G09220)"/>
    <property type="match status" value="1"/>
</dbReference>
<dbReference type="PRINTS" id="PR00368">
    <property type="entry name" value="FADPNR"/>
</dbReference>